<reference evidence="9 10" key="1">
    <citation type="submission" date="2018-06" db="EMBL/GenBank/DDBJ databases">
        <authorList>
            <consortium name="Pathogen Informatics"/>
            <person name="Doyle S."/>
        </authorList>
    </citation>
    <scope>NUCLEOTIDE SEQUENCE [LARGE SCALE GENOMIC DNA]</scope>
    <source>
        <strain evidence="9 10">NCTC11645</strain>
    </source>
</reference>
<feature type="transmembrane region" description="Helical" evidence="8">
    <location>
        <begin position="397"/>
        <end position="418"/>
    </location>
</feature>
<feature type="transmembrane region" description="Helical" evidence="8">
    <location>
        <begin position="574"/>
        <end position="596"/>
    </location>
</feature>
<dbReference type="PANTHER" id="PTHR30472:SF37">
    <property type="entry name" value="FE(3+) DICITRATE TRANSPORT SYSTEM PERMEASE PROTEIN FECD-RELATED"/>
    <property type="match status" value="1"/>
</dbReference>
<feature type="transmembrane region" description="Helical" evidence="8">
    <location>
        <begin position="309"/>
        <end position="332"/>
    </location>
</feature>
<dbReference type="NCBIfam" id="NF007866">
    <property type="entry name" value="PRK10577.1-2"/>
    <property type="match status" value="1"/>
</dbReference>
<keyword evidence="7 8" id="KW-0472">Membrane</keyword>
<evidence type="ECO:0000256" key="3">
    <source>
        <dbReference type="ARBA" id="ARBA00022448"/>
    </source>
</evidence>
<dbReference type="InterPro" id="IPR000522">
    <property type="entry name" value="ABC_transptr_permease_BtuC"/>
</dbReference>
<feature type="transmembrane region" description="Helical" evidence="8">
    <location>
        <begin position="243"/>
        <end position="273"/>
    </location>
</feature>
<feature type="transmembrane region" description="Helical" evidence="8">
    <location>
        <begin position="12"/>
        <end position="32"/>
    </location>
</feature>
<name>A0A377HN08_GRIHO</name>
<keyword evidence="6 8" id="KW-1133">Transmembrane helix</keyword>
<dbReference type="RefSeq" id="WP_115659776.1">
    <property type="nucleotide sequence ID" value="NZ_UGHD01000002.1"/>
</dbReference>
<feature type="transmembrane region" description="Helical" evidence="8">
    <location>
        <begin position="641"/>
        <end position="661"/>
    </location>
</feature>
<feature type="transmembrane region" description="Helical" evidence="8">
    <location>
        <begin position="486"/>
        <end position="507"/>
    </location>
</feature>
<dbReference type="PANTHER" id="PTHR30472">
    <property type="entry name" value="FERRIC ENTEROBACTIN TRANSPORT SYSTEM PERMEASE PROTEIN"/>
    <property type="match status" value="1"/>
</dbReference>
<proteinExistence type="inferred from homology"/>
<feature type="transmembrane region" description="Helical" evidence="8">
    <location>
        <begin position="527"/>
        <end position="547"/>
    </location>
</feature>
<dbReference type="GO" id="GO:0005886">
    <property type="term" value="C:plasma membrane"/>
    <property type="evidence" value="ECO:0007669"/>
    <property type="project" value="UniProtKB-SubCell"/>
</dbReference>
<protein>
    <submittedName>
        <fullName evidence="9">Iron(III)-hydroxamate import system permease protein fhuB</fullName>
    </submittedName>
</protein>
<dbReference type="InterPro" id="IPR037294">
    <property type="entry name" value="ABC_BtuC-like"/>
</dbReference>
<feature type="transmembrane region" description="Helical" evidence="8">
    <location>
        <begin position="124"/>
        <end position="143"/>
    </location>
</feature>
<sequence length="663" mass="69804">MNTLPYPNPANHPYRVTGMVVTILSLILLLIYTSAPYPLTATDWLGAILSPDEEDYRQIIIHYSYLPRLAMAILCGAALAIAGCVMRFVLNNPLASPTTLGVAAGAELGLVTGTLFFSATAGLSLYLSAFTGGLLATLLVFAITPRQSYSPLSLILSGMVTTLFLGAVTMMLVLVNEQTLTHLFLWGAGALEQNDWQGVTRLLPFLIVPVLLLTGISRALSLLQLGDTVAGSLGAKVVRVRLAALTLSVVMTASVVSEVGIIGFVGLVSPAIARILGARRLPGQIALSACIGALLLLGADLLVQNLSHWVADVIPTGAVTALLGAPFMLYLLQRRLLGSALSSANTMRQPGKRLPFKPLARLLVLCFVFTVSVSMTWGQSDAGWVFGIDPALLSLRGFRITVAALAGASLAMAGCVIQRLTGNPMASPEVLGISAGCALAIVLAAAFGLALSRLEQLLFGALGAVAVMALILWFSRKKTASPTHFILIGIAISAMADAIIRLTMASGQEGVKSLLSWLSGSLYLADTMAVGLLIITLILFGSFTVAFSRWLDVINLGDTVSESLGLSVKATRKVLIVIAAIMTSAATIAIGPLSFIGLLAPHMATSLGQHSARQQLMIAPILGAILLVMADWVGRNLWFPWQFPAGLLASIIGAAYFLNLLRR</sequence>
<evidence type="ECO:0000256" key="2">
    <source>
        <dbReference type="ARBA" id="ARBA00007935"/>
    </source>
</evidence>
<feature type="transmembrane region" description="Helical" evidence="8">
    <location>
        <begin position="285"/>
        <end position="303"/>
    </location>
</feature>
<organism evidence="9 10">
    <name type="scientific">Grimontia hollisae</name>
    <name type="common">Vibrio hollisae</name>
    <dbReference type="NCBI Taxonomy" id="673"/>
    <lineage>
        <taxon>Bacteria</taxon>
        <taxon>Pseudomonadati</taxon>
        <taxon>Pseudomonadota</taxon>
        <taxon>Gammaproteobacteria</taxon>
        <taxon>Vibrionales</taxon>
        <taxon>Vibrionaceae</taxon>
        <taxon>Grimontia</taxon>
    </lineage>
</organism>
<comment type="similarity">
    <text evidence="2">Belongs to the binding-protein-dependent transport system permease family. FecCD subfamily.</text>
</comment>
<evidence type="ECO:0000256" key="1">
    <source>
        <dbReference type="ARBA" id="ARBA00004651"/>
    </source>
</evidence>
<feature type="transmembrane region" description="Helical" evidence="8">
    <location>
        <begin position="358"/>
        <end position="377"/>
    </location>
</feature>
<dbReference type="SUPFAM" id="SSF81345">
    <property type="entry name" value="ABC transporter involved in vitamin B12 uptake, BtuC"/>
    <property type="match status" value="2"/>
</dbReference>
<evidence type="ECO:0000256" key="6">
    <source>
        <dbReference type="ARBA" id="ARBA00022989"/>
    </source>
</evidence>
<feature type="transmembrane region" description="Helical" evidence="8">
    <location>
        <begin position="430"/>
        <end position="451"/>
    </location>
</feature>
<evidence type="ECO:0000256" key="4">
    <source>
        <dbReference type="ARBA" id="ARBA00022475"/>
    </source>
</evidence>
<dbReference type="Proteomes" id="UP000254512">
    <property type="component" value="Unassembled WGS sequence"/>
</dbReference>
<feature type="transmembrane region" description="Helical" evidence="8">
    <location>
        <begin position="155"/>
        <end position="175"/>
    </location>
</feature>
<dbReference type="AlphaFoldDB" id="A0A377HN08"/>
<feature type="transmembrane region" description="Helical" evidence="8">
    <location>
        <begin position="457"/>
        <end position="474"/>
    </location>
</feature>
<feature type="transmembrane region" description="Helical" evidence="8">
    <location>
        <begin position="96"/>
        <end position="117"/>
    </location>
</feature>
<evidence type="ECO:0000256" key="5">
    <source>
        <dbReference type="ARBA" id="ARBA00022692"/>
    </source>
</evidence>
<dbReference type="Pfam" id="PF01032">
    <property type="entry name" value="FecCD"/>
    <property type="match status" value="2"/>
</dbReference>
<evidence type="ECO:0000313" key="10">
    <source>
        <dbReference type="Proteomes" id="UP000254512"/>
    </source>
</evidence>
<dbReference type="Gene3D" id="1.10.3470.10">
    <property type="entry name" value="ABC transporter involved in vitamin B12 uptake, BtuC"/>
    <property type="match status" value="2"/>
</dbReference>
<keyword evidence="3" id="KW-0813">Transport</keyword>
<feature type="transmembrane region" description="Helical" evidence="8">
    <location>
        <begin position="69"/>
        <end position="90"/>
    </location>
</feature>
<evidence type="ECO:0000256" key="7">
    <source>
        <dbReference type="ARBA" id="ARBA00023136"/>
    </source>
</evidence>
<dbReference type="EMBL" id="UGHD01000002">
    <property type="protein sequence ID" value="STO57547.1"/>
    <property type="molecule type" value="Genomic_DNA"/>
</dbReference>
<evidence type="ECO:0000256" key="8">
    <source>
        <dbReference type="SAM" id="Phobius"/>
    </source>
</evidence>
<dbReference type="STRING" id="673.AL542_16555"/>
<gene>
    <name evidence="9" type="primary">fhuB</name>
    <name evidence="9" type="ORF">NCTC11645_01939</name>
</gene>
<evidence type="ECO:0000313" key="9">
    <source>
        <dbReference type="EMBL" id="STO57547.1"/>
    </source>
</evidence>
<dbReference type="GO" id="GO:0033214">
    <property type="term" value="P:siderophore-iron import into cell"/>
    <property type="evidence" value="ECO:0007669"/>
    <property type="project" value="TreeGrafter"/>
</dbReference>
<dbReference type="GO" id="GO:0022857">
    <property type="term" value="F:transmembrane transporter activity"/>
    <property type="evidence" value="ECO:0007669"/>
    <property type="project" value="InterPro"/>
</dbReference>
<accession>A0A377HN08</accession>
<feature type="transmembrane region" description="Helical" evidence="8">
    <location>
        <begin position="202"/>
        <end position="223"/>
    </location>
</feature>
<keyword evidence="5 8" id="KW-0812">Transmembrane</keyword>
<comment type="subcellular location">
    <subcellularLocation>
        <location evidence="1">Cell membrane</location>
        <topology evidence="1">Multi-pass membrane protein</topology>
    </subcellularLocation>
</comment>
<keyword evidence="4" id="KW-1003">Cell membrane</keyword>
<dbReference type="CDD" id="cd06550">
    <property type="entry name" value="TM_ABC_iron-siderophores_like"/>
    <property type="match status" value="2"/>
</dbReference>